<feature type="transmembrane region" description="Helical" evidence="8">
    <location>
        <begin position="63"/>
        <end position="87"/>
    </location>
</feature>
<dbReference type="PANTHER" id="PTHR30330">
    <property type="entry name" value="AGSS FAMILY TRANSPORTER, SODIUM-ALANINE"/>
    <property type="match status" value="1"/>
</dbReference>
<dbReference type="NCBIfam" id="TIGR00835">
    <property type="entry name" value="agcS"/>
    <property type="match status" value="1"/>
</dbReference>
<feature type="transmembrane region" description="Helical" evidence="8">
    <location>
        <begin position="235"/>
        <end position="254"/>
    </location>
</feature>
<dbReference type="Gene3D" id="1.20.1740.10">
    <property type="entry name" value="Amino acid/polyamine transporter I"/>
    <property type="match status" value="1"/>
</dbReference>
<comment type="similarity">
    <text evidence="2 8">Belongs to the alanine or glycine:cation symporter (AGCS) (TC 2.A.25) family.</text>
</comment>
<dbReference type="PRINTS" id="PR00175">
    <property type="entry name" value="NAALASMPORT"/>
</dbReference>
<evidence type="ECO:0000256" key="4">
    <source>
        <dbReference type="ARBA" id="ARBA00022475"/>
    </source>
</evidence>
<dbReference type="RefSeq" id="WP_185257849.1">
    <property type="nucleotide sequence ID" value="NZ_AP023368.1"/>
</dbReference>
<feature type="transmembrane region" description="Helical" evidence="8">
    <location>
        <begin position="304"/>
        <end position="323"/>
    </location>
</feature>
<dbReference type="PANTHER" id="PTHR30330:SF3">
    <property type="entry name" value="TRANSCRIPTIONAL REGULATOR, LRP FAMILY"/>
    <property type="match status" value="1"/>
</dbReference>
<evidence type="ECO:0000256" key="3">
    <source>
        <dbReference type="ARBA" id="ARBA00022448"/>
    </source>
</evidence>
<keyword evidence="8" id="KW-0769">Symport</keyword>
<keyword evidence="4 8" id="KW-1003">Cell membrane</keyword>
<keyword evidence="6 8" id="KW-1133">Transmembrane helix</keyword>
<accession>A0A7I8DFZ7</accession>
<name>A0A7I8DFZ7_9FIRM</name>
<feature type="transmembrane region" description="Helical" evidence="8">
    <location>
        <begin position="93"/>
        <end position="114"/>
    </location>
</feature>
<evidence type="ECO:0000256" key="7">
    <source>
        <dbReference type="ARBA" id="ARBA00023136"/>
    </source>
</evidence>
<feature type="transmembrane region" description="Helical" evidence="8">
    <location>
        <begin position="145"/>
        <end position="166"/>
    </location>
</feature>
<dbReference type="GO" id="GO:0005283">
    <property type="term" value="F:amino acid:sodium symporter activity"/>
    <property type="evidence" value="ECO:0007669"/>
    <property type="project" value="InterPro"/>
</dbReference>
<comment type="subcellular location">
    <subcellularLocation>
        <location evidence="1 8">Cell membrane</location>
        <topology evidence="1 8">Multi-pass membrane protein</topology>
    </subcellularLocation>
</comment>
<dbReference type="AlphaFoldDB" id="A0A7I8DFZ7"/>
<dbReference type="GO" id="GO:0005886">
    <property type="term" value="C:plasma membrane"/>
    <property type="evidence" value="ECO:0007669"/>
    <property type="project" value="UniProtKB-SubCell"/>
</dbReference>
<evidence type="ECO:0000256" key="1">
    <source>
        <dbReference type="ARBA" id="ARBA00004651"/>
    </source>
</evidence>
<feature type="transmembrane region" description="Helical" evidence="8">
    <location>
        <begin position="20"/>
        <end position="37"/>
    </location>
</feature>
<evidence type="ECO:0000256" key="2">
    <source>
        <dbReference type="ARBA" id="ARBA00009261"/>
    </source>
</evidence>
<feature type="transmembrane region" description="Helical" evidence="8">
    <location>
        <begin position="412"/>
        <end position="428"/>
    </location>
</feature>
<gene>
    <name evidence="9" type="ORF">bsdcttw_04590</name>
</gene>
<proteinExistence type="inferred from homology"/>
<keyword evidence="7 8" id="KW-0472">Membrane</keyword>
<sequence length="436" mass="46742">MEHILLLIKSLNRLLWNGPMLYLLIATHLFLTFRLKFIQKKIFKGIRLSTKSSEDTKGQTSSFAALTTTLAATLGIGNIVGVSTAVAMGGPGAILWLWITGILGMATTYGECYLGIRYRTLAKDGTYSGGPMYVLEHGLKSKPMAVVYALLTLCASYGVGCSTQSNSITNVTSSLWGFSPYVIGIIAAVLTGLVILGGIESIGNLCKKLVPAMGFFYIAACMVLVVMNYEYILPAISLICRSAFLPSAMVGGFVGSTIKTAARYGVARGLFTNEAGIGTAAIAAASAKTDNPHTQALVSMSATFWDTVVMCGITGIVIVSNILKNPASVKDIPASDLTTAAFMQLPYGQYILGFAIVAFAMATLIGWSYFGERAVVYLFGRDGIATYKLFYILMIFGGAVLSLDFVWELSDLINALMILPNVLTLWILRKEIKGTE</sequence>
<dbReference type="Proteomes" id="UP000515703">
    <property type="component" value="Chromosome"/>
</dbReference>
<feature type="transmembrane region" description="Helical" evidence="8">
    <location>
        <begin position="178"/>
        <end position="197"/>
    </location>
</feature>
<evidence type="ECO:0000313" key="9">
    <source>
        <dbReference type="EMBL" id="BCJ97418.1"/>
    </source>
</evidence>
<organism evidence="9 10">
    <name type="scientific">Anaerocolumna chitinilytica</name>
    <dbReference type="NCBI Taxonomy" id="1727145"/>
    <lineage>
        <taxon>Bacteria</taxon>
        <taxon>Bacillati</taxon>
        <taxon>Bacillota</taxon>
        <taxon>Clostridia</taxon>
        <taxon>Lachnospirales</taxon>
        <taxon>Lachnospiraceae</taxon>
        <taxon>Anaerocolumna</taxon>
    </lineage>
</organism>
<dbReference type="EMBL" id="AP023368">
    <property type="protein sequence ID" value="BCJ97418.1"/>
    <property type="molecule type" value="Genomic_DNA"/>
</dbReference>
<feature type="transmembrane region" description="Helical" evidence="8">
    <location>
        <begin position="347"/>
        <end position="369"/>
    </location>
</feature>
<feature type="transmembrane region" description="Helical" evidence="8">
    <location>
        <begin position="209"/>
        <end position="229"/>
    </location>
</feature>
<feature type="transmembrane region" description="Helical" evidence="8">
    <location>
        <begin position="389"/>
        <end position="406"/>
    </location>
</feature>
<dbReference type="Pfam" id="PF01235">
    <property type="entry name" value="Na_Ala_symp"/>
    <property type="match status" value="1"/>
</dbReference>
<reference evidence="9 10" key="1">
    <citation type="submission" date="2020-08" db="EMBL/GenBank/DDBJ databases">
        <title>Draft genome sequencing of an Anaerocolumna strain isolated from anoxic soil subjected to BSD treatment.</title>
        <authorList>
            <person name="Uek A."/>
            <person name="Tonouchi A."/>
        </authorList>
    </citation>
    <scope>NUCLEOTIDE SEQUENCE [LARGE SCALE GENOMIC DNA]</scope>
    <source>
        <strain evidence="9 10">CTTW</strain>
    </source>
</reference>
<dbReference type="KEGG" id="acht:bsdcttw_04590"/>
<reference evidence="9 10" key="2">
    <citation type="submission" date="2020-08" db="EMBL/GenBank/DDBJ databases">
        <authorList>
            <person name="Ueki A."/>
            <person name="Tonouchi A."/>
        </authorList>
    </citation>
    <scope>NUCLEOTIDE SEQUENCE [LARGE SCALE GENOMIC DNA]</scope>
    <source>
        <strain evidence="9 10">CTTW</strain>
    </source>
</reference>
<keyword evidence="10" id="KW-1185">Reference proteome</keyword>
<evidence type="ECO:0000256" key="6">
    <source>
        <dbReference type="ARBA" id="ARBA00022989"/>
    </source>
</evidence>
<keyword evidence="3 8" id="KW-0813">Transport</keyword>
<dbReference type="InterPro" id="IPR001463">
    <property type="entry name" value="Na/Ala_symport"/>
</dbReference>
<keyword evidence="5 8" id="KW-0812">Transmembrane</keyword>
<evidence type="ECO:0000256" key="8">
    <source>
        <dbReference type="RuleBase" id="RU363064"/>
    </source>
</evidence>
<protein>
    <submittedName>
        <fullName evidence="9">Transporter</fullName>
    </submittedName>
</protein>
<evidence type="ECO:0000256" key="5">
    <source>
        <dbReference type="ARBA" id="ARBA00022692"/>
    </source>
</evidence>
<evidence type="ECO:0000313" key="10">
    <source>
        <dbReference type="Proteomes" id="UP000515703"/>
    </source>
</evidence>